<dbReference type="Proteomes" id="UP000008281">
    <property type="component" value="Unassembled WGS sequence"/>
</dbReference>
<accession>E3NP69</accession>
<dbReference type="InParanoid" id="E3NP69"/>
<proteinExistence type="predicted"/>
<keyword evidence="3" id="KW-1185">Reference proteome</keyword>
<gene>
    <name evidence="2" type="ORF">CRE_21628</name>
</gene>
<evidence type="ECO:0000313" key="3">
    <source>
        <dbReference type="Proteomes" id="UP000008281"/>
    </source>
</evidence>
<dbReference type="EMBL" id="DS269320">
    <property type="protein sequence ID" value="EFP12288.1"/>
    <property type="molecule type" value="Genomic_DNA"/>
</dbReference>
<feature type="region of interest" description="Disordered" evidence="1">
    <location>
        <begin position="1"/>
        <end position="22"/>
    </location>
</feature>
<protein>
    <submittedName>
        <fullName evidence="2">Uncharacterized protein</fullName>
    </submittedName>
</protein>
<organism evidence="3">
    <name type="scientific">Caenorhabditis remanei</name>
    <name type="common">Caenorhabditis vulgaris</name>
    <dbReference type="NCBI Taxonomy" id="31234"/>
    <lineage>
        <taxon>Eukaryota</taxon>
        <taxon>Metazoa</taxon>
        <taxon>Ecdysozoa</taxon>
        <taxon>Nematoda</taxon>
        <taxon>Chromadorea</taxon>
        <taxon>Rhabditida</taxon>
        <taxon>Rhabditina</taxon>
        <taxon>Rhabditomorpha</taxon>
        <taxon>Rhabditoidea</taxon>
        <taxon>Rhabditidae</taxon>
        <taxon>Peloderinae</taxon>
        <taxon>Caenorhabditis</taxon>
    </lineage>
</organism>
<evidence type="ECO:0000313" key="2">
    <source>
        <dbReference type="EMBL" id="EFP12288.1"/>
    </source>
</evidence>
<feature type="compositionally biased region" description="Polar residues" evidence="1">
    <location>
        <begin position="8"/>
        <end position="19"/>
    </location>
</feature>
<reference evidence="2" key="1">
    <citation type="submission" date="2007-07" db="EMBL/GenBank/DDBJ databases">
        <title>PCAP assembly of the Caenorhabditis remanei genome.</title>
        <authorList>
            <consortium name="The Caenorhabditis remanei Sequencing Consortium"/>
            <person name="Wilson R.K."/>
        </authorList>
    </citation>
    <scope>NUCLEOTIDE SEQUENCE [LARGE SCALE GENOMIC DNA]</scope>
    <source>
        <strain evidence="2">PB4641</strain>
    </source>
</reference>
<name>E3NP69_CAERE</name>
<evidence type="ECO:0000256" key="1">
    <source>
        <dbReference type="SAM" id="MobiDB-lite"/>
    </source>
</evidence>
<sequence length="160" mass="19304">MCRKEQSLLPSTTNSSDNGSDFGESFRKELQQEIDCGKPMNCYYMQLYMTQLNQAQLYMNYYIEHLESCVGMDVTQIIYGQCTLRTQKTYKEDETKEEYYDLTLDDKCAIKKLLEYSKCENKDVPHYLHYHRLLYSYYSFQDKYRNELKPYFFKSVIPFK</sequence>
<dbReference type="HOGENOM" id="CLU_1391428_0_0_1"/>
<dbReference type="AlphaFoldDB" id="E3NP69"/>